<dbReference type="GO" id="GO:0045944">
    <property type="term" value="P:positive regulation of transcription by RNA polymerase II"/>
    <property type="evidence" value="ECO:0007669"/>
    <property type="project" value="TreeGrafter"/>
</dbReference>
<gene>
    <name evidence="8" type="ORF">DLAC_06063</name>
</gene>
<feature type="region of interest" description="Disordered" evidence="6">
    <location>
        <begin position="97"/>
        <end position="176"/>
    </location>
</feature>
<evidence type="ECO:0000259" key="7">
    <source>
        <dbReference type="PROSITE" id="PS50066"/>
    </source>
</evidence>
<keyword evidence="5" id="KW-0539">Nucleus</keyword>
<organism evidence="8 9">
    <name type="scientific">Tieghemostelium lacteum</name>
    <name type="common">Slime mold</name>
    <name type="synonym">Dictyostelium lacteum</name>
    <dbReference type="NCBI Taxonomy" id="361077"/>
    <lineage>
        <taxon>Eukaryota</taxon>
        <taxon>Amoebozoa</taxon>
        <taxon>Evosea</taxon>
        <taxon>Eumycetozoa</taxon>
        <taxon>Dictyostelia</taxon>
        <taxon>Dictyosteliales</taxon>
        <taxon>Raperosteliaceae</taxon>
        <taxon>Tieghemostelium</taxon>
    </lineage>
</organism>
<dbReference type="InterPro" id="IPR002100">
    <property type="entry name" value="TF_MADSbox"/>
</dbReference>
<dbReference type="InterPro" id="IPR036879">
    <property type="entry name" value="TF_MADSbox_sf"/>
</dbReference>
<keyword evidence="4" id="KW-0804">Transcription</keyword>
<evidence type="ECO:0000256" key="3">
    <source>
        <dbReference type="ARBA" id="ARBA00023125"/>
    </source>
</evidence>
<comment type="subcellular location">
    <subcellularLocation>
        <location evidence="1">Nucleus</location>
    </subcellularLocation>
</comment>
<comment type="caution">
    <text evidence="8">The sequence shown here is derived from an EMBL/GenBank/DDBJ whole genome shotgun (WGS) entry which is preliminary data.</text>
</comment>
<dbReference type="GO" id="GO:0046983">
    <property type="term" value="F:protein dimerization activity"/>
    <property type="evidence" value="ECO:0007669"/>
    <property type="project" value="InterPro"/>
</dbReference>
<dbReference type="SMART" id="SM00432">
    <property type="entry name" value="MADS"/>
    <property type="match status" value="1"/>
</dbReference>
<evidence type="ECO:0000256" key="2">
    <source>
        <dbReference type="ARBA" id="ARBA00023015"/>
    </source>
</evidence>
<dbReference type="Gene3D" id="3.40.1810.10">
    <property type="entry name" value="Transcription factor, MADS-box"/>
    <property type="match status" value="1"/>
</dbReference>
<dbReference type="AlphaFoldDB" id="A0A151ZHC7"/>
<feature type="compositionally biased region" description="Low complexity" evidence="6">
    <location>
        <begin position="125"/>
        <end position="135"/>
    </location>
</feature>
<dbReference type="PANTHER" id="PTHR11945">
    <property type="entry name" value="MADS BOX PROTEIN"/>
    <property type="match status" value="1"/>
</dbReference>
<feature type="compositionally biased region" description="Low complexity" evidence="6">
    <location>
        <begin position="206"/>
        <end position="231"/>
    </location>
</feature>
<proteinExistence type="predicted"/>
<feature type="compositionally biased region" description="Low complexity" evidence="6">
    <location>
        <begin position="154"/>
        <end position="176"/>
    </location>
</feature>
<dbReference type="OrthoDB" id="1898716at2759"/>
<feature type="region of interest" description="Disordered" evidence="6">
    <location>
        <begin position="206"/>
        <end position="278"/>
    </location>
</feature>
<dbReference type="CDD" id="cd00120">
    <property type="entry name" value="MADS"/>
    <property type="match status" value="1"/>
</dbReference>
<dbReference type="SUPFAM" id="SSF55455">
    <property type="entry name" value="SRF-like"/>
    <property type="match status" value="1"/>
</dbReference>
<dbReference type="STRING" id="361077.A0A151ZHC7"/>
<evidence type="ECO:0000256" key="6">
    <source>
        <dbReference type="SAM" id="MobiDB-lite"/>
    </source>
</evidence>
<dbReference type="Pfam" id="PF00319">
    <property type="entry name" value="SRF-TF"/>
    <property type="match status" value="1"/>
</dbReference>
<feature type="compositionally biased region" description="Polar residues" evidence="6">
    <location>
        <begin position="252"/>
        <end position="266"/>
    </location>
</feature>
<dbReference type="PRINTS" id="PR00404">
    <property type="entry name" value="MADSDOMAIN"/>
</dbReference>
<dbReference type="GO" id="GO:0000978">
    <property type="term" value="F:RNA polymerase II cis-regulatory region sequence-specific DNA binding"/>
    <property type="evidence" value="ECO:0007669"/>
    <property type="project" value="TreeGrafter"/>
</dbReference>
<name>A0A151ZHC7_TIELA</name>
<evidence type="ECO:0000256" key="1">
    <source>
        <dbReference type="ARBA" id="ARBA00004123"/>
    </source>
</evidence>
<protein>
    <submittedName>
        <fullName evidence="8">Putative MADS-box transcription factor</fullName>
    </submittedName>
</protein>
<keyword evidence="3" id="KW-0238">DNA-binding</keyword>
<sequence length="353" mass="39725">MGRKKIKIQKIADERNRQVTFNKRKNGLIKKAMELSLLCGSTVSLIIVNNSSNTKEKYSQYISNDLPSPMESVPDYGPEITQKFTDDDYDKVFVKKGDKSDYHDDSHSDEDEKSPSIITPIQHHNNNNNTNTINNSHQLNHFTKSSPNTSPILSSQNIHNNNNNNNNNNNSNRIIDNNNSLNSSNIDYACTHALLSLNWNNNFKSQQQNNSSNSSANSISTISSQQQTPNNIYDNNSPMTSPRSPGSPIQLIDTSSNSTSIHQSPNSHHHHLDTKVPIYNPNTTNNNNNKTLPPLSSNSTSNIITMESSSTDINSKHLPSLPSFHELSQYTTYKNNSYQDTQLKKRKFDTFVQ</sequence>
<keyword evidence="9" id="KW-1185">Reference proteome</keyword>
<evidence type="ECO:0000256" key="5">
    <source>
        <dbReference type="ARBA" id="ARBA00023242"/>
    </source>
</evidence>
<reference evidence="8 9" key="1">
    <citation type="submission" date="2015-12" db="EMBL/GenBank/DDBJ databases">
        <title>Dictyostelia acquired genes for synthesis and detection of signals that induce cell-type specialization by lateral gene transfer from prokaryotes.</title>
        <authorList>
            <person name="Gloeckner G."/>
            <person name="Schaap P."/>
        </authorList>
    </citation>
    <scope>NUCLEOTIDE SEQUENCE [LARGE SCALE GENOMIC DNA]</scope>
    <source>
        <strain evidence="8 9">TK</strain>
    </source>
</reference>
<dbReference type="EMBL" id="LODT01000028">
    <property type="protein sequence ID" value="KYQ93382.1"/>
    <property type="molecule type" value="Genomic_DNA"/>
</dbReference>
<evidence type="ECO:0000313" key="9">
    <source>
        <dbReference type="Proteomes" id="UP000076078"/>
    </source>
</evidence>
<feature type="domain" description="MADS-box" evidence="7">
    <location>
        <begin position="1"/>
        <end position="61"/>
    </location>
</feature>
<dbReference type="Proteomes" id="UP000076078">
    <property type="component" value="Unassembled WGS sequence"/>
</dbReference>
<evidence type="ECO:0000313" key="8">
    <source>
        <dbReference type="EMBL" id="KYQ93382.1"/>
    </source>
</evidence>
<feature type="compositionally biased region" description="Polar residues" evidence="6">
    <location>
        <begin position="136"/>
        <end position="153"/>
    </location>
</feature>
<feature type="compositionally biased region" description="Basic and acidic residues" evidence="6">
    <location>
        <begin position="97"/>
        <end position="106"/>
    </location>
</feature>
<dbReference type="PROSITE" id="PS50066">
    <property type="entry name" value="MADS_BOX_2"/>
    <property type="match status" value="1"/>
</dbReference>
<accession>A0A151ZHC7</accession>
<feature type="compositionally biased region" description="Polar residues" evidence="6">
    <location>
        <begin position="232"/>
        <end position="244"/>
    </location>
</feature>
<dbReference type="InParanoid" id="A0A151ZHC7"/>
<dbReference type="GO" id="GO:0000981">
    <property type="term" value="F:DNA-binding transcription factor activity, RNA polymerase II-specific"/>
    <property type="evidence" value="ECO:0007669"/>
    <property type="project" value="TreeGrafter"/>
</dbReference>
<evidence type="ECO:0000256" key="4">
    <source>
        <dbReference type="ARBA" id="ARBA00023163"/>
    </source>
</evidence>
<dbReference type="GO" id="GO:0005634">
    <property type="term" value="C:nucleus"/>
    <property type="evidence" value="ECO:0007669"/>
    <property type="project" value="UniProtKB-SubCell"/>
</dbReference>
<keyword evidence="2" id="KW-0805">Transcription regulation</keyword>
<dbReference type="PANTHER" id="PTHR11945:SF336">
    <property type="entry name" value="SERUM FACTOR RESPONSE D"/>
    <property type="match status" value="1"/>
</dbReference>